<reference evidence="2" key="1">
    <citation type="journal article" date="2019" name="Int. J. Syst. Evol. Microbiol.">
        <title>The Global Catalogue of Microorganisms (GCM) 10K type strain sequencing project: providing services to taxonomists for standard genome sequencing and annotation.</title>
        <authorList>
            <consortium name="The Broad Institute Genomics Platform"/>
            <consortium name="The Broad Institute Genome Sequencing Center for Infectious Disease"/>
            <person name="Wu L."/>
            <person name="Ma J."/>
        </authorList>
    </citation>
    <scope>NUCLEOTIDE SEQUENCE [LARGE SCALE GENOMIC DNA]</scope>
    <source>
        <strain evidence="2">KCTC 52039</strain>
    </source>
</reference>
<protein>
    <submittedName>
        <fullName evidence="1">Uncharacterized protein</fullName>
    </submittedName>
</protein>
<accession>A0ABV7J583</accession>
<organism evidence="1 2">
    <name type="scientific">Cypionkella sinensis</name>
    <dbReference type="NCBI Taxonomy" id="1756043"/>
    <lineage>
        <taxon>Bacteria</taxon>
        <taxon>Pseudomonadati</taxon>
        <taxon>Pseudomonadota</taxon>
        <taxon>Alphaproteobacteria</taxon>
        <taxon>Rhodobacterales</taxon>
        <taxon>Paracoccaceae</taxon>
        <taxon>Cypionkella</taxon>
    </lineage>
</organism>
<dbReference type="EMBL" id="JBHRTO010000001">
    <property type="protein sequence ID" value="MFC3181942.1"/>
    <property type="molecule type" value="Genomic_DNA"/>
</dbReference>
<dbReference type="Proteomes" id="UP001595547">
    <property type="component" value="Unassembled WGS sequence"/>
</dbReference>
<dbReference type="RefSeq" id="WP_380073524.1">
    <property type="nucleotide sequence ID" value="NZ_JBHRTO010000001.1"/>
</dbReference>
<comment type="caution">
    <text evidence="1">The sequence shown here is derived from an EMBL/GenBank/DDBJ whole genome shotgun (WGS) entry which is preliminary data.</text>
</comment>
<proteinExistence type="predicted"/>
<sequence>MSMNIQTAAKVAAAADRFAPPRAALAMPKQVLTAPRVGLLRSLRNALWAVVAPGLRRLG</sequence>
<evidence type="ECO:0000313" key="1">
    <source>
        <dbReference type="EMBL" id="MFC3181942.1"/>
    </source>
</evidence>
<gene>
    <name evidence="1" type="ORF">ACFOGH_13145</name>
</gene>
<keyword evidence="2" id="KW-1185">Reference proteome</keyword>
<name>A0ABV7J583_9RHOB</name>
<evidence type="ECO:0000313" key="2">
    <source>
        <dbReference type="Proteomes" id="UP001595547"/>
    </source>
</evidence>